<feature type="region of interest" description="Disordered" evidence="6">
    <location>
        <begin position="876"/>
        <end position="912"/>
    </location>
</feature>
<sequence length="912" mass="97374">MFIDQVCICACRKREVNKKVLKVPSIEQKVLDATSNEPWGPHGSLLADLAQASRNYHEYQMIMIVIWKRINDTGKNWRHVYKALTVLEYLVANGSERVIDEIREHAYQISTLSDFQYIDSSGRDQGNNVRRKSQSLVHLVNDKERIQEVRQKAASNRDKFRSTYAAGGMFRPGSRGYDDHYEGHYGGREDEWNGYGREREWGYKDDERYGRFGDSYNREGDRYGRDSDEHYGRDSYRDEDSRGRSQNVDDYQYGSRSRSSDRDGECAYDDDDRHSSRGSSARGRDHLQDGRPLERKFSEQNLGGPPSYEEAVGDSKTPTYDERDGETAAAPAPRSSSPAAGSALGSSSSAASTAIQSSPSSGGTNLSHATAEHGVLSDPSMGTEGFDEFDPRGSVAAPAAASTFKNPEMDLFGSLSDVFSPNPLAIMPLSSGTAGSEADATKTAPSSTFTGAISASNVSNRSLSDPFGDSPFKAITSEEPSAETQNYGSMPSFQPAVSATEHAEHALQKVETAANVTFTDAFPSSSFNPTDVHHAQTVPNSQYLPREAQSVLDNDILAGILPLSDSVSATTSQPSFSASPDMPPATTAQAAFSAPTGLLSAVGSQAAFPASTSRPPIAGLMPQSGPTVPSFPYMPAHNMVAPSVQRSHQNSISYSPKPLPLTLNVPQQAQTGSTGHQNNNFLGDPLPQAGPASLSLSKSAPLGLVGSLVHQQPAKEKFEPKSMVWADTLSRVALLLILSIICMLFAAKTNPLADIGVDFESLNRKEKRMEKSTAAPTTSNVSMGKAMGSGSGIGCAGAGVMRPPPNPMMGSGTGMSMGAGPSVGMGMVNYGSMNQQPMGMGLGRGGSMGMAMGMNVSGMNMGVGQGMPMQPTNGLVSGSNMGSYNPTMGRGGYTQQQYGGGHTQQQYGGGYR</sequence>
<feature type="compositionally biased region" description="Low complexity" evidence="6">
    <location>
        <begin position="328"/>
        <end position="363"/>
    </location>
</feature>
<feature type="region of interest" description="Disordered" evidence="6">
    <location>
        <begin position="568"/>
        <end position="588"/>
    </location>
</feature>
<dbReference type="GO" id="GO:0030276">
    <property type="term" value="F:clathrin binding"/>
    <property type="evidence" value="ECO:0007669"/>
    <property type="project" value="TreeGrafter"/>
</dbReference>
<keyword evidence="5" id="KW-0968">Cytoplasmic vesicle</keyword>
<feature type="region of interest" description="Disordered" evidence="6">
    <location>
        <begin position="208"/>
        <end position="368"/>
    </location>
</feature>
<evidence type="ECO:0000313" key="9">
    <source>
        <dbReference type="Proteomes" id="UP001153076"/>
    </source>
</evidence>
<feature type="compositionally biased region" description="Polar residues" evidence="6">
    <location>
        <begin position="568"/>
        <end position="578"/>
    </location>
</feature>
<keyword evidence="9" id="KW-1185">Reference proteome</keyword>
<evidence type="ECO:0000256" key="1">
    <source>
        <dbReference type="ARBA" id="ARBA00004132"/>
    </source>
</evidence>
<evidence type="ECO:0000256" key="6">
    <source>
        <dbReference type="SAM" id="MobiDB-lite"/>
    </source>
</evidence>
<gene>
    <name evidence="8" type="ORF">Cgig2_034045</name>
</gene>
<reference evidence="8" key="1">
    <citation type="submission" date="2022-04" db="EMBL/GenBank/DDBJ databases">
        <title>Carnegiea gigantea Genome sequencing and assembly v2.</title>
        <authorList>
            <person name="Copetti D."/>
            <person name="Sanderson M.J."/>
            <person name="Burquez A."/>
            <person name="Wojciechowski M.F."/>
        </authorList>
    </citation>
    <scope>NUCLEOTIDE SEQUENCE</scope>
    <source>
        <strain evidence="8">SGP5-SGP5p</strain>
        <tissue evidence="8">Aerial part</tissue>
    </source>
</reference>
<dbReference type="InterPro" id="IPR013809">
    <property type="entry name" value="ENTH"/>
</dbReference>
<comment type="caution">
    <text evidence="8">The sequence shown here is derived from an EMBL/GenBank/DDBJ whole genome shotgun (WGS) entry which is preliminary data.</text>
</comment>
<feature type="compositionally biased region" description="Polar residues" evidence="6">
    <location>
        <begin position="876"/>
        <end position="886"/>
    </location>
</feature>
<dbReference type="CDD" id="cd03571">
    <property type="entry name" value="ENTH"/>
    <property type="match status" value="1"/>
</dbReference>
<accession>A0A9Q1QLU2</accession>
<dbReference type="InterPro" id="IPR008942">
    <property type="entry name" value="ENTH_VHS"/>
</dbReference>
<name>A0A9Q1QLU2_9CARY</name>
<dbReference type="GO" id="GO:0030125">
    <property type="term" value="C:clathrin vesicle coat"/>
    <property type="evidence" value="ECO:0007669"/>
    <property type="project" value="TreeGrafter"/>
</dbReference>
<dbReference type="SMART" id="SM00273">
    <property type="entry name" value="ENTH"/>
    <property type="match status" value="1"/>
</dbReference>
<proteinExistence type="inferred from homology"/>
<dbReference type="GO" id="GO:0006897">
    <property type="term" value="P:endocytosis"/>
    <property type="evidence" value="ECO:0007669"/>
    <property type="project" value="TreeGrafter"/>
</dbReference>
<evidence type="ECO:0000256" key="3">
    <source>
        <dbReference type="ARBA" id="ARBA00010130"/>
    </source>
</evidence>
<dbReference type="Proteomes" id="UP001153076">
    <property type="component" value="Unassembled WGS sequence"/>
</dbReference>
<dbReference type="FunFam" id="1.25.40.90:FF:000006">
    <property type="entry name" value="Clathrin interactor 1"/>
    <property type="match status" value="1"/>
</dbReference>
<feature type="compositionally biased region" description="Gly residues" evidence="6">
    <location>
        <begin position="898"/>
        <end position="912"/>
    </location>
</feature>
<dbReference type="GO" id="GO:0005794">
    <property type="term" value="C:Golgi apparatus"/>
    <property type="evidence" value="ECO:0007669"/>
    <property type="project" value="UniProtKB-SubCell"/>
</dbReference>
<evidence type="ECO:0000256" key="4">
    <source>
        <dbReference type="ARBA" id="ARBA00023034"/>
    </source>
</evidence>
<protein>
    <recommendedName>
        <fullName evidence="7">ENTH domain-containing protein</fullName>
    </recommendedName>
</protein>
<evidence type="ECO:0000256" key="5">
    <source>
        <dbReference type="ARBA" id="ARBA00023329"/>
    </source>
</evidence>
<evidence type="ECO:0000313" key="8">
    <source>
        <dbReference type="EMBL" id="KAJ8444810.1"/>
    </source>
</evidence>
<dbReference type="GO" id="GO:0005886">
    <property type="term" value="C:plasma membrane"/>
    <property type="evidence" value="ECO:0007669"/>
    <property type="project" value="TreeGrafter"/>
</dbReference>
<dbReference type="Gene3D" id="1.25.40.90">
    <property type="match status" value="1"/>
</dbReference>
<feature type="compositionally biased region" description="Basic and acidic residues" evidence="6">
    <location>
        <begin position="258"/>
        <end position="275"/>
    </location>
</feature>
<dbReference type="OrthoDB" id="4033880at2759"/>
<comment type="similarity">
    <text evidence="3">Belongs to the epsin family.</text>
</comment>
<feature type="compositionally biased region" description="Basic and acidic residues" evidence="6">
    <location>
        <begin position="282"/>
        <end position="298"/>
    </location>
</feature>
<dbReference type="GO" id="GO:0005543">
    <property type="term" value="F:phospholipid binding"/>
    <property type="evidence" value="ECO:0007669"/>
    <property type="project" value="TreeGrafter"/>
</dbReference>
<dbReference type="PROSITE" id="PS50942">
    <property type="entry name" value="ENTH"/>
    <property type="match status" value="1"/>
</dbReference>
<dbReference type="PANTHER" id="PTHR12276:SF91">
    <property type="entry name" value="CLATHRIN INTERACTOR EPSIN 2-RELATED"/>
    <property type="match status" value="1"/>
</dbReference>
<dbReference type="Pfam" id="PF01417">
    <property type="entry name" value="ENTH"/>
    <property type="match status" value="1"/>
</dbReference>
<feature type="domain" description="ENTH" evidence="7">
    <location>
        <begin position="18"/>
        <end position="150"/>
    </location>
</feature>
<dbReference type="GO" id="GO:0005768">
    <property type="term" value="C:endosome"/>
    <property type="evidence" value="ECO:0007669"/>
    <property type="project" value="TreeGrafter"/>
</dbReference>
<evidence type="ECO:0000256" key="2">
    <source>
        <dbReference type="ARBA" id="ARBA00004555"/>
    </source>
</evidence>
<dbReference type="EMBL" id="JAKOGI010000086">
    <property type="protein sequence ID" value="KAJ8444810.1"/>
    <property type="molecule type" value="Genomic_DNA"/>
</dbReference>
<dbReference type="AlphaFoldDB" id="A0A9Q1QLU2"/>
<comment type="subcellular location">
    <subcellularLocation>
        <location evidence="1">Cytoplasmic vesicle</location>
        <location evidence="1">Clathrin-coated vesicle</location>
    </subcellularLocation>
    <subcellularLocation>
        <location evidence="2">Golgi apparatus</location>
    </subcellularLocation>
</comment>
<feature type="compositionally biased region" description="Basic and acidic residues" evidence="6">
    <location>
        <begin position="208"/>
        <end position="243"/>
    </location>
</feature>
<feature type="region of interest" description="Disordered" evidence="6">
    <location>
        <begin position="374"/>
        <end position="393"/>
    </location>
</feature>
<dbReference type="PANTHER" id="PTHR12276">
    <property type="entry name" value="EPSIN/ENT-RELATED"/>
    <property type="match status" value="1"/>
</dbReference>
<organism evidence="8 9">
    <name type="scientific">Carnegiea gigantea</name>
    <dbReference type="NCBI Taxonomy" id="171969"/>
    <lineage>
        <taxon>Eukaryota</taxon>
        <taxon>Viridiplantae</taxon>
        <taxon>Streptophyta</taxon>
        <taxon>Embryophyta</taxon>
        <taxon>Tracheophyta</taxon>
        <taxon>Spermatophyta</taxon>
        <taxon>Magnoliopsida</taxon>
        <taxon>eudicotyledons</taxon>
        <taxon>Gunneridae</taxon>
        <taxon>Pentapetalae</taxon>
        <taxon>Caryophyllales</taxon>
        <taxon>Cactineae</taxon>
        <taxon>Cactaceae</taxon>
        <taxon>Cactoideae</taxon>
        <taxon>Echinocereeae</taxon>
        <taxon>Carnegiea</taxon>
    </lineage>
</organism>
<evidence type="ECO:0000259" key="7">
    <source>
        <dbReference type="PROSITE" id="PS50942"/>
    </source>
</evidence>
<dbReference type="SUPFAM" id="SSF48464">
    <property type="entry name" value="ENTH/VHS domain"/>
    <property type="match status" value="1"/>
</dbReference>
<keyword evidence="4" id="KW-0333">Golgi apparatus</keyword>